<keyword evidence="8 14" id="KW-0378">Hydrolase</keyword>
<evidence type="ECO:0000256" key="8">
    <source>
        <dbReference type="ARBA" id="ARBA00022801"/>
    </source>
</evidence>
<feature type="binding site" evidence="14">
    <location>
        <position position="365"/>
    </location>
    <ligand>
        <name>Zn(2+)</name>
        <dbReference type="ChEBI" id="CHEBI:29105"/>
    </ligand>
</feature>
<keyword evidence="4 14" id="KW-0997">Cell inner membrane</keyword>
<dbReference type="InterPro" id="IPR005311">
    <property type="entry name" value="PBP_dimer"/>
</dbReference>
<dbReference type="InterPro" id="IPR017790">
    <property type="entry name" value="Penicillin-binding_protein_2"/>
</dbReference>
<evidence type="ECO:0000256" key="15">
    <source>
        <dbReference type="SAM" id="MobiDB-lite"/>
    </source>
</evidence>
<dbReference type="HAMAP" id="MF_02081">
    <property type="entry name" value="MrdA_transpept"/>
    <property type="match status" value="1"/>
</dbReference>
<evidence type="ECO:0000256" key="9">
    <source>
        <dbReference type="ARBA" id="ARBA00022960"/>
    </source>
</evidence>
<dbReference type="Gene3D" id="3.30.1390.30">
    <property type="entry name" value="Penicillin-binding protein 2a, domain 3"/>
    <property type="match status" value="1"/>
</dbReference>
<comment type="catalytic activity">
    <reaction evidence="14">
        <text>Preferential cleavage: (Ac)2-L-Lys-D-Ala-|-D-Ala. Also transpeptidation of peptidyl-alanyl moieties that are N-acyl substituents of D-alanine.</text>
        <dbReference type="EC" id="3.4.16.4"/>
    </reaction>
</comment>
<keyword evidence="14" id="KW-0479">Metal-binding</keyword>
<dbReference type="GO" id="GO:0009002">
    <property type="term" value="F:serine-type D-Ala-D-Ala carboxypeptidase activity"/>
    <property type="evidence" value="ECO:0007669"/>
    <property type="project" value="UniProtKB-EC"/>
</dbReference>
<dbReference type="SUPFAM" id="SSF56601">
    <property type="entry name" value="beta-lactamase/transpeptidase-like"/>
    <property type="match status" value="1"/>
</dbReference>
<dbReference type="Pfam" id="PF00905">
    <property type="entry name" value="Transpeptidase"/>
    <property type="match status" value="1"/>
</dbReference>
<keyword evidence="7 14" id="KW-0812">Transmembrane</keyword>
<feature type="domain" description="Penicillin-binding protein dimerisation" evidence="17">
    <location>
        <begin position="61"/>
        <end position="237"/>
    </location>
</feature>
<dbReference type="EC" id="3.4.16.4" evidence="14"/>
<organism evidence="18 19">
    <name type="scientific">Undibacterium flavidum</name>
    <dbReference type="NCBI Taxonomy" id="2762297"/>
    <lineage>
        <taxon>Bacteria</taxon>
        <taxon>Pseudomonadati</taxon>
        <taxon>Pseudomonadota</taxon>
        <taxon>Betaproteobacteria</taxon>
        <taxon>Burkholderiales</taxon>
        <taxon>Oxalobacteraceae</taxon>
        <taxon>Undibacterium</taxon>
    </lineage>
</organism>
<comment type="cofactor">
    <cofactor evidence="14">
        <name>Zn(2+)</name>
        <dbReference type="ChEBI" id="CHEBI:29105"/>
    </cofactor>
    <text evidence="14">Binds one Zn(2+) ion per subunit.</text>
</comment>
<keyword evidence="10 14" id="KW-0573">Peptidoglycan synthesis</keyword>
<evidence type="ECO:0000259" key="17">
    <source>
        <dbReference type="Pfam" id="PF03717"/>
    </source>
</evidence>
<evidence type="ECO:0000256" key="4">
    <source>
        <dbReference type="ARBA" id="ARBA00022519"/>
    </source>
</evidence>
<comment type="similarity">
    <text evidence="14">Belongs to the transpeptidase family. MrdA subfamily.</text>
</comment>
<evidence type="ECO:0000256" key="7">
    <source>
        <dbReference type="ARBA" id="ARBA00022692"/>
    </source>
</evidence>
<evidence type="ECO:0000256" key="11">
    <source>
        <dbReference type="ARBA" id="ARBA00022989"/>
    </source>
</evidence>
<dbReference type="InterPro" id="IPR012338">
    <property type="entry name" value="Beta-lactam/transpept-like"/>
</dbReference>
<dbReference type="SUPFAM" id="SSF56519">
    <property type="entry name" value="Penicillin binding protein dimerisation domain"/>
    <property type="match status" value="1"/>
</dbReference>
<evidence type="ECO:0000256" key="12">
    <source>
        <dbReference type="ARBA" id="ARBA00023136"/>
    </source>
</evidence>
<feature type="compositionally biased region" description="Basic and acidic residues" evidence="15">
    <location>
        <begin position="684"/>
        <end position="693"/>
    </location>
</feature>
<dbReference type="InterPro" id="IPR001460">
    <property type="entry name" value="PCN-bd_Tpept"/>
</dbReference>
<feature type="active site" description="Acyl-ester intermediate" evidence="14">
    <location>
        <position position="328"/>
    </location>
</feature>
<sequence length="714" mass="78652">MTELKNTERELYLFRVRLLVVGIVALICFSALIGRFVWLQIVKHESYATKANENRISVVPIVPNRGLIMDRNGVILARNYSAYTLEITPSKITQDLDTLIDELATLVDIQPKHRKRLRKLMEESKSFGSLPIRTRLSEEEVARFTAQRFRFPGVDVQARLFRQYPLGDVASHVIGYIGRINKHDAELIEDSDDAPNYKGTNYIGKEGLEKSYEKLLHGNTGFEEVEVSAGGRPVRTLSHNLPSSGKNLILSVDIELQKVIEQAFGDRRGALVAIEPETGDVLSFVSMPTFDPNLFVEGIDQQSWNELNTSEDIPLLNRPLTGAYPPGSTFKPFMALAALELGKRTMTQAISDPGYFAFGNKIFRDDRVGGHGMVDMYRAVALSCDTYFYQLANDLGVDAMHDFMAQFGMGQITGIDLDNERKGLLPSTEWKRTAFKKTINQRWIPGDTISLGIGQGQNTFTPLQMAHATATLVNNGIVMKPHLVKMVEDPQSKVRTLTVPKESNRIPLKPENVEFIKNAMGGVVREGTGARAFAGAEYQSGGKTGTAQVVAMKKTEKHGTKHANQRFRDHSWYIAFAPLDKPKIAIAIIVENGGYGAESAAPIVRKAMDYYLLGKRPTDKAVPAAAKVIDDTELIDPAIQNEEDLVKAMSTQKAPTPPPANVPANLPIGPATNGTNGTNSAKVRPGDKPKDTSKTPAKSSEQIPDPVQAAKVKK</sequence>
<gene>
    <name evidence="14 18" type="primary">mrdA</name>
    <name evidence="18" type="ORF">H8K55_05520</name>
</gene>
<feature type="transmembrane region" description="Helical" evidence="14">
    <location>
        <begin position="12"/>
        <end position="38"/>
    </location>
</feature>
<proteinExistence type="inferred from homology"/>
<dbReference type="Gene3D" id="3.40.710.10">
    <property type="entry name" value="DD-peptidase/beta-lactamase superfamily"/>
    <property type="match status" value="1"/>
</dbReference>
<evidence type="ECO:0000259" key="16">
    <source>
        <dbReference type="Pfam" id="PF00905"/>
    </source>
</evidence>
<protein>
    <recommendedName>
        <fullName evidence="14">Peptidoglycan D,D-transpeptidase MrdA</fullName>
        <ecNumber evidence="14">3.4.16.4</ecNumber>
    </recommendedName>
    <alternativeName>
        <fullName evidence="14">Penicillin-binding protein 2</fullName>
        <shortName evidence="14">PBP-2</shortName>
    </alternativeName>
</protein>
<comment type="subcellular location">
    <subcellularLocation>
        <location evidence="14">Cell inner membrane</location>
        <topology evidence="14">Single-pass membrane protein</topology>
    </subcellularLocation>
    <subcellularLocation>
        <location evidence="2">Cell membrane</location>
    </subcellularLocation>
    <subcellularLocation>
        <location evidence="1">Membrane</location>
        <topology evidence="1">Single-pass membrane protein</topology>
    </subcellularLocation>
</comment>
<keyword evidence="14" id="KW-0862">Zinc</keyword>
<dbReference type="InterPro" id="IPR036138">
    <property type="entry name" value="PBP_dimer_sf"/>
</dbReference>
<keyword evidence="9 14" id="KW-0133">Cell shape</keyword>
<keyword evidence="13 14" id="KW-0961">Cell wall biogenesis/degradation</keyword>
<dbReference type="PANTHER" id="PTHR30627:SF2">
    <property type="entry name" value="PEPTIDOGLYCAN D,D-TRANSPEPTIDASE MRDA"/>
    <property type="match status" value="1"/>
</dbReference>
<feature type="region of interest" description="Disordered" evidence="15">
    <location>
        <begin position="649"/>
        <end position="714"/>
    </location>
</feature>
<evidence type="ECO:0000256" key="3">
    <source>
        <dbReference type="ARBA" id="ARBA00022475"/>
    </source>
</evidence>
<comment type="function">
    <text evidence="14">Catalyzes cross-linking of the peptidoglycan cell wall.</text>
</comment>
<dbReference type="Gene3D" id="3.90.1310.10">
    <property type="entry name" value="Penicillin-binding protein 2a (Domain 2)"/>
    <property type="match status" value="1"/>
</dbReference>
<feature type="binding site" evidence="14">
    <location>
        <position position="352"/>
    </location>
    <ligand>
        <name>Zn(2+)</name>
        <dbReference type="ChEBI" id="CHEBI:29105"/>
    </ligand>
</feature>
<evidence type="ECO:0000256" key="5">
    <source>
        <dbReference type="ARBA" id="ARBA00022645"/>
    </source>
</evidence>
<evidence type="ECO:0000256" key="13">
    <source>
        <dbReference type="ARBA" id="ARBA00023316"/>
    </source>
</evidence>
<comment type="caution">
    <text evidence="18">The sequence shown here is derived from an EMBL/GenBank/DDBJ whole genome shotgun (WGS) entry which is preliminary data.</text>
</comment>
<feature type="binding site" evidence="14">
    <location>
        <position position="384"/>
    </location>
    <ligand>
        <name>Zn(2+)</name>
        <dbReference type="ChEBI" id="CHEBI:29105"/>
    </ligand>
</feature>
<evidence type="ECO:0000313" key="19">
    <source>
        <dbReference type="Proteomes" id="UP000624279"/>
    </source>
</evidence>
<keyword evidence="11 14" id="KW-1133">Transmembrane helix</keyword>
<dbReference type="NCBIfam" id="TIGR03423">
    <property type="entry name" value="pbp2_mrdA"/>
    <property type="match status" value="1"/>
</dbReference>
<dbReference type="EMBL" id="JACOGA010000004">
    <property type="protein sequence ID" value="MBC3873037.1"/>
    <property type="molecule type" value="Genomic_DNA"/>
</dbReference>
<dbReference type="InterPro" id="IPR050515">
    <property type="entry name" value="Beta-lactam/transpept"/>
</dbReference>
<dbReference type="RefSeq" id="WP_186941081.1">
    <property type="nucleotide sequence ID" value="NZ_JACOGA010000004.1"/>
</dbReference>
<feature type="binding site" evidence="14">
    <location>
        <position position="371"/>
    </location>
    <ligand>
        <name>Zn(2+)</name>
        <dbReference type="ChEBI" id="CHEBI:29105"/>
    </ligand>
</feature>
<dbReference type="Pfam" id="PF03717">
    <property type="entry name" value="PBP_dimer"/>
    <property type="match status" value="1"/>
</dbReference>
<comment type="pathway">
    <text evidence="14">Cell wall biogenesis; peptidoglycan biosynthesis.</text>
</comment>
<name>A0ABR6Y9Y9_9BURK</name>
<keyword evidence="19" id="KW-1185">Reference proteome</keyword>
<keyword evidence="5 14" id="KW-0121">Carboxypeptidase</keyword>
<evidence type="ECO:0000313" key="18">
    <source>
        <dbReference type="EMBL" id="MBC3873037.1"/>
    </source>
</evidence>
<feature type="compositionally biased region" description="Polar residues" evidence="15">
    <location>
        <begin position="672"/>
        <end position="681"/>
    </location>
</feature>
<evidence type="ECO:0000256" key="2">
    <source>
        <dbReference type="ARBA" id="ARBA00004236"/>
    </source>
</evidence>
<evidence type="ECO:0000256" key="6">
    <source>
        <dbReference type="ARBA" id="ARBA00022670"/>
    </source>
</evidence>
<reference evidence="18 19" key="1">
    <citation type="submission" date="2020-08" db="EMBL/GenBank/DDBJ databases">
        <title>Novel species isolated from subtropical streams in China.</title>
        <authorList>
            <person name="Lu H."/>
        </authorList>
    </citation>
    <scope>NUCLEOTIDE SEQUENCE [LARGE SCALE GENOMIC DNA]</scope>
    <source>
        <strain evidence="18 19">LX15W</strain>
    </source>
</reference>
<feature type="domain" description="Penicillin-binding protein transpeptidase" evidence="16">
    <location>
        <begin position="269"/>
        <end position="609"/>
    </location>
</feature>
<keyword evidence="3 14" id="KW-1003">Cell membrane</keyword>
<dbReference type="PANTHER" id="PTHR30627">
    <property type="entry name" value="PEPTIDOGLYCAN D,D-TRANSPEPTIDASE"/>
    <property type="match status" value="1"/>
</dbReference>
<accession>A0ABR6Y9Y9</accession>
<evidence type="ECO:0000256" key="14">
    <source>
        <dbReference type="HAMAP-Rule" id="MF_02081"/>
    </source>
</evidence>
<keyword evidence="6 14" id="KW-0645">Protease</keyword>
<dbReference type="Proteomes" id="UP000624279">
    <property type="component" value="Unassembled WGS sequence"/>
</dbReference>
<keyword evidence="12 14" id="KW-0472">Membrane</keyword>
<evidence type="ECO:0000256" key="10">
    <source>
        <dbReference type="ARBA" id="ARBA00022984"/>
    </source>
</evidence>
<evidence type="ECO:0000256" key="1">
    <source>
        <dbReference type="ARBA" id="ARBA00004167"/>
    </source>
</evidence>